<keyword evidence="1" id="KW-1133">Transmembrane helix</keyword>
<keyword evidence="4" id="KW-1185">Reference proteome</keyword>
<feature type="transmembrane region" description="Helical" evidence="1">
    <location>
        <begin position="148"/>
        <end position="171"/>
    </location>
</feature>
<evidence type="ECO:0000259" key="2">
    <source>
        <dbReference type="PROSITE" id="PS50943"/>
    </source>
</evidence>
<dbReference type="InterPro" id="IPR010982">
    <property type="entry name" value="Lambda_DNA-bd_dom_sf"/>
</dbReference>
<name>A0ABV8ASJ5_9BACT</name>
<proteinExistence type="predicted"/>
<dbReference type="SUPFAM" id="SSF47413">
    <property type="entry name" value="lambda repressor-like DNA-binding domains"/>
    <property type="match status" value="1"/>
</dbReference>
<feature type="transmembrane region" description="Helical" evidence="1">
    <location>
        <begin position="231"/>
        <end position="249"/>
    </location>
</feature>
<dbReference type="SMART" id="SM00530">
    <property type="entry name" value="HTH_XRE"/>
    <property type="match status" value="1"/>
</dbReference>
<keyword evidence="1" id="KW-0812">Transmembrane</keyword>
<organism evidence="3 4">
    <name type="scientific">Algoriphagus namhaensis</name>
    <dbReference type="NCBI Taxonomy" id="915353"/>
    <lineage>
        <taxon>Bacteria</taxon>
        <taxon>Pseudomonadati</taxon>
        <taxon>Bacteroidota</taxon>
        <taxon>Cytophagia</taxon>
        <taxon>Cytophagales</taxon>
        <taxon>Cyclobacteriaceae</taxon>
        <taxon>Algoriphagus</taxon>
    </lineage>
</organism>
<dbReference type="Proteomes" id="UP001595805">
    <property type="component" value="Unassembled WGS sequence"/>
</dbReference>
<dbReference type="CDD" id="cd00093">
    <property type="entry name" value="HTH_XRE"/>
    <property type="match status" value="1"/>
</dbReference>
<evidence type="ECO:0000256" key="1">
    <source>
        <dbReference type="SAM" id="Phobius"/>
    </source>
</evidence>
<feature type="transmembrane region" description="Helical" evidence="1">
    <location>
        <begin position="206"/>
        <end position="225"/>
    </location>
</feature>
<dbReference type="InterPro" id="IPR001387">
    <property type="entry name" value="Cro/C1-type_HTH"/>
</dbReference>
<reference evidence="4" key="1">
    <citation type="journal article" date="2019" name="Int. J. Syst. Evol. Microbiol.">
        <title>The Global Catalogue of Microorganisms (GCM) 10K type strain sequencing project: providing services to taxonomists for standard genome sequencing and annotation.</title>
        <authorList>
            <consortium name="The Broad Institute Genomics Platform"/>
            <consortium name="The Broad Institute Genome Sequencing Center for Infectious Disease"/>
            <person name="Wu L."/>
            <person name="Ma J."/>
        </authorList>
    </citation>
    <scope>NUCLEOTIDE SEQUENCE [LARGE SCALE GENOMIC DNA]</scope>
    <source>
        <strain evidence="4">CCUG 60523</strain>
    </source>
</reference>
<evidence type="ECO:0000313" key="4">
    <source>
        <dbReference type="Proteomes" id="UP001595805"/>
    </source>
</evidence>
<keyword evidence="1" id="KW-0472">Membrane</keyword>
<feature type="domain" description="HTH cro/C1-type" evidence="2">
    <location>
        <begin position="10"/>
        <end position="64"/>
    </location>
</feature>
<dbReference type="PROSITE" id="PS50943">
    <property type="entry name" value="HTH_CROC1"/>
    <property type="match status" value="1"/>
</dbReference>
<dbReference type="Pfam" id="PF01381">
    <property type="entry name" value="HTH_3"/>
    <property type="match status" value="1"/>
</dbReference>
<dbReference type="Gene3D" id="1.10.260.40">
    <property type="entry name" value="lambda repressor-like DNA-binding domains"/>
    <property type="match status" value="1"/>
</dbReference>
<dbReference type="RefSeq" id="WP_377906025.1">
    <property type="nucleotide sequence ID" value="NZ_JBHRZS010000007.1"/>
</dbReference>
<feature type="transmembrane region" description="Helical" evidence="1">
    <location>
        <begin position="77"/>
        <end position="95"/>
    </location>
</feature>
<feature type="transmembrane region" description="Helical" evidence="1">
    <location>
        <begin position="115"/>
        <end position="136"/>
    </location>
</feature>
<sequence length="266" mass="29668">MKQPELGKKISELRKAKGLTQEELVEKCNLNVRTIQRIEAGEVSPRSYTIKALFEALDYHMEAPIERDDLADQKTPNYLYAAVGSAVLYFFLSMLEIGFEQEFLGGEASISTGSFAMIKTGSYLFYVIFLLGWVRLLNFFPNGILKIALWLMIGGNAIWYTVDMVALYGNWFSIGDYYMLKVSSFGFLYAFLGAGYLGYKGQFSSVALIMGILLILSGVLLFTGIGAFLALIPWTIGEIVQIGLMVYLIQKIGRKNSPDSSPRTIS</sequence>
<protein>
    <submittedName>
        <fullName evidence="3">Helix-turn-helix domain-containing protein</fullName>
    </submittedName>
</protein>
<feature type="transmembrane region" description="Helical" evidence="1">
    <location>
        <begin position="177"/>
        <end position="199"/>
    </location>
</feature>
<evidence type="ECO:0000313" key="3">
    <source>
        <dbReference type="EMBL" id="MFC3880669.1"/>
    </source>
</evidence>
<comment type="caution">
    <text evidence="3">The sequence shown here is derived from an EMBL/GenBank/DDBJ whole genome shotgun (WGS) entry which is preliminary data.</text>
</comment>
<accession>A0ABV8ASJ5</accession>
<gene>
    <name evidence="3" type="ORF">ACFOSV_10795</name>
</gene>
<dbReference type="EMBL" id="JBHRZS010000007">
    <property type="protein sequence ID" value="MFC3880669.1"/>
    <property type="molecule type" value="Genomic_DNA"/>
</dbReference>